<dbReference type="GO" id="GO:0036126">
    <property type="term" value="C:sperm flagellum"/>
    <property type="evidence" value="ECO:0007669"/>
    <property type="project" value="TreeGrafter"/>
</dbReference>
<dbReference type="GO" id="GO:0005814">
    <property type="term" value="C:centriole"/>
    <property type="evidence" value="ECO:0007669"/>
    <property type="project" value="TreeGrafter"/>
</dbReference>
<protein>
    <submittedName>
        <fullName evidence="3">Stabilizer of axonemal microtubules 2</fullName>
    </submittedName>
</protein>
<evidence type="ECO:0000313" key="3">
    <source>
        <dbReference type="RefSeq" id="XP_033775401.1"/>
    </source>
</evidence>
<dbReference type="PANTHER" id="PTHR31516:SF17">
    <property type="entry name" value="STABILIZER OF AXONEMAL MICROTUBULES 2"/>
    <property type="match status" value="1"/>
</dbReference>
<dbReference type="CTD" id="283726"/>
<dbReference type="InterPro" id="IPR033336">
    <property type="entry name" value="SAXO1/2"/>
</dbReference>
<dbReference type="KEGG" id="gsh:117347973"/>
<dbReference type="Proteomes" id="UP000515159">
    <property type="component" value="Chromosome 14"/>
</dbReference>
<dbReference type="OrthoDB" id="365640at2759"/>
<gene>
    <name evidence="3" type="primary">SAXO2</name>
</gene>
<name>A0A6P8PIC1_GEOSA</name>
<proteinExistence type="inferred from homology"/>
<dbReference type="Pfam" id="PF05217">
    <property type="entry name" value="SAXO1-2"/>
    <property type="match status" value="1"/>
</dbReference>
<keyword evidence="2" id="KW-1185">Reference proteome</keyword>
<organism evidence="2 3">
    <name type="scientific">Geotrypetes seraphini</name>
    <name type="common">Gaboon caecilian</name>
    <name type="synonym">Caecilia seraphini</name>
    <dbReference type="NCBI Taxonomy" id="260995"/>
    <lineage>
        <taxon>Eukaryota</taxon>
        <taxon>Metazoa</taxon>
        <taxon>Chordata</taxon>
        <taxon>Craniata</taxon>
        <taxon>Vertebrata</taxon>
        <taxon>Euteleostomi</taxon>
        <taxon>Amphibia</taxon>
        <taxon>Gymnophiona</taxon>
        <taxon>Geotrypetes</taxon>
    </lineage>
</organism>
<evidence type="ECO:0000313" key="2">
    <source>
        <dbReference type="Proteomes" id="UP000515159"/>
    </source>
</evidence>
<dbReference type="GeneID" id="117347973"/>
<dbReference type="InParanoid" id="A0A6P8PIC1"/>
<evidence type="ECO:0000256" key="1">
    <source>
        <dbReference type="ARBA" id="ARBA00008738"/>
    </source>
</evidence>
<comment type="similarity">
    <text evidence="1">Belongs to the FAM154 family.</text>
</comment>
<dbReference type="FunCoup" id="A0A6P8PIC1">
    <property type="interactions" value="84"/>
</dbReference>
<sequence length="466" mass="53636">MRTKCICEICTCGRHHCPHKTRIYGKEDQPCLLTEYVEKYPQYVSCIPPQSLKPKSAYQPERGRMDDITTFRSDYIPYDVPRFFRVPQEYKPKSGQVDYGTTYRNHYNPHKVEPITLARPVQRKHSLGGKYDTVPTYRDDYRQWDGERREPIKQGQSIPPPTGKFAHSTTFQDEYIDKGLVPTISCKPPNRTKPCMIPFNGATSHRLSYVPHGPQPRYVKPKEEYKPSSQPLEDITTHRLNFKGIIGELAKSCKPEHGKIGSDVRFEGTTEFHDSYPPWSVSLPQFHKFPDYIPPSTPMDADTTTHIDYIQHRFSPVAPIKPVSQRKPSGPFQSSTTMREDFRAWDSSRQGIIKRDEQIPKPDGKFDGLTTFQSHFVPHEITLTESCKPLSIYHPPVPFEGGTMYRAHYTPKKAEICPASYPSPPGFEFERTDEDGHKHFRELPPQNDIFSVPNENHLPKEVAVMS</sequence>
<reference evidence="3" key="1">
    <citation type="submission" date="2025-08" db="UniProtKB">
        <authorList>
            <consortium name="RefSeq"/>
        </authorList>
    </citation>
    <scope>IDENTIFICATION</scope>
</reference>
<dbReference type="GO" id="GO:0036064">
    <property type="term" value="C:ciliary basal body"/>
    <property type="evidence" value="ECO:0007669"/>
    <property type="project" value="TreeGrafter"/>
</dbReference>
<dbReference type="AlphaFoldDB" id="A0A6P8PIC1"/>
<dbReference type="GO" id="GO:0008017">
    <property type="term" value="F:microtubule binding"/>
    <property type="evidence" value="ECO:0007669"/>
    <property type="project" value="InterPro"/>
</dbReference>
<dbReference type="GO" id="GO:0005879">
    <property type="term" value="C:axonemal microtubule"/>
    <property type="evidence" value="ECO:0007669"/>
    <property type="project" value="TreeGrafter"/>
</dbReference>
<dbReference type="RefSeq" id="XP_033775401.1">
    <property type="nucleotide sequence ID" value="XM_033919510.1"/>
</dbReference>
<dbReference type="PANTHER" id="PTHR31516">
    <property type="entry name" value="STABILIZER OF AXONEMAL MICROTUBULES 2"/>
    <property type="match status" value="1"/>
</dbReference>
<accession>A0A6P8PIC1</accession>